<reference evidence="3" key="1">
    <citation type="journal article" date="2019" name="Int. J. Syst. Evol. Microbiol.">
        <title>The Global Catalogue of Microorganisms (GCM) 10K type strain sequencing project: providing services to taxonomists for standard genome sequencing and annotation.</title>
        <authorList>
            <consortium name="The Broad Institute Genomics Platform"/>
            <consortium name="The Broad Institute Genome Sequencing Center for Infectious Disease"/>
            <person name="Wu L."/>
            <person name="Ma J."/>
        </authorList>
    </citation>
    <scope>NUCLEOTIDE SEQUENCE [LARGE SCALE GENOMIC DNA]</scope>
    <source>
        <strain evidence="3">CCUG 59778</strain>
    </source>
</reference>
<dbReference type="Proteomes" id="UP001596157">
    <property type="component" value="Unassembled WGS sequence"/>
</dbReference>
<name>A0ABW0ELA0_9PSEU</name>
<dbReference type="SMART" id="SM00530">
    <property type="entry name" value="HTH_XRE"/>
    <property type="match status" value="1"/>
</dbReference>
<evidence type="ECO:0000313" key="2">
    <source>
        <dbReference type="EMBL" id="MFC5288218.1"/>
    </source>
</evidence>
<dbReference type="SUPFAM" id="SSF47413">
    <property type="entry name" value="lambda repressor-like DNA-binding domains"/>
    <property type="match status" value="1"/>
</dbReference>
<sequence>MTTAQVPVGTLLRQWREHRRLSQSDLSLQADISTRHLSFVETGRALPSRDMVLLLAESLDLPLRDRNRMLLAAGFAPMHGQSTLDSDRMVPVDVAVRRLLRGHDPYPAALVDGGWRMVEANAALRAMLAGIAPRLLHPPVNILRASLHPDGLAPRIVNLAQWREHVLARLRRKITLTADDALGELYDELCSYPGDIPRPTPPGPDEVLVPLRLRDPDGELSFLGTITGFGGALDVTVAELSVEALHPADEHTAAVLRSRAAA</sequence>
<protein>
    <submittedName>
        <fullName evidence="2">Helix-turn-helix domain-containing protein</fullName>
    </submittedName>
</protein>
<dbReference type="Pfam" id="PF01381">
    <property type="entry name" value="HTH_3"/>
    <property type="match status" value="1"/>
</dbReference>
<dbReference type="RefSeq" id="WP_378247934.1">
    <property type="nucleotide sequence ID" value="NZ_JBHSKF010000005.1"/>
</dbReference>
<dbReference type="EMBL" id="JBHSKF010000005">
    <property type="protein sequence ID" value="MFC5288218.1"/>
    <property type="molecule type" value="Genomic_DNA"/>
</dbReference>
<proteinExistence type="predicted"/>
<dbReference type="CDD" id="cd00093">
    <property type="entry name" value="HTH_XRE"/>
    <property type="match status" value="1"/>
</dbReference>
<dbReference type="Pfam" id="PF17765">
    <property type="entry name" value="MLTR_LBD"/>
    <property type="match status" value="1"/>
</dbReference>
<dbReference type="Gene3D" id="1.10.260.40">
    <property type="entry name" value="lambda repressor-like DNA-binding domains"/>
    <property type="match status" value="1"/>
</dbReference>
<feature type="domain" description="HTH cro/C1-type" evidence="1">
    <location>
        <begin position="12"/>
        <end position="66"/>
    </location>
</feature>
<comment type="caution">
    <text evidence="2">The sequence shown here is derived from an EMBL/GenBank/DDBJ whole genome shotgun (WGS) entry which is preliminary data.</text>
</comment>
<organism evidence="2 3">
    <name type="scientific">Actinokineospora guangxiensis</name>
    <dbReference type="NCBI Taxonomy" id="1490288"/>
    <lineage>
        <taxon>Bacteria</taxon>
        <taxon>Bacillati</taxon>
        <taxon>Actinomycetota</taxon>
        <taxon>Actinomycetes</taxon>
        <taxon>Pseudonocardiales</taxon>
        <taxon>Pseudonocardiaceae</taxon>
        <taxon>Actinokineospora</taxon>
    </lineage>
</organism>
<dbReference type="PANTHER" id="PTHR35010">
    <property type="entry name" value="BLL4672 PROTEIN-RELATED"/>
    <property type="match status" value="1"/>
</dbReference>
<evidence type="ECO:0000313" key="3">
    <source>
        <dbReference type="Proteomes" id="UP001596157"/>
    </source>
</evidence>
<dbReference type="InterPro" id="IPR001387">
    <property type="entry name" value="Cro/C1-type_HTH"/>
</dbReference>
<dbReference type="InterPro" id="IPR041413">
    <property type="entry name" value="MLTR_LBD"/>
</dbReference>
<dbReference type="PROSITE" id="PS50943">
    <property type="entry name" value="HTH_CROC1"/>
    <property type="match status" value="1"/>
</dbReference>
<dbReference type="Gene3D" id="3.30.450.180">
    <property type="match status" value="1"/>
</dbReference>
<dbReference type="PANTHER" id="PTHR35010:SF4">
    <property type="entry name" value="BLL5781 PROTEIN"/>
    <property type="match status" value="1"/>
</dbReference>
<evidence type="ECO:0000259" key="1">
    <source>
        <dbReference type="PROSITE" id="PS50943"/>
    </source>
</evidence>
<accession>A0ABW0ELA0</accession>
<dbReference type="InterPro" id="IPR010982">
    <property type="entry name" value="Lambda_DNA-bd_dom_sf"/>
</dbReference>
<keyword evidence="3" id="KW-1185">Reference proteome</keyword>
<gene>
    <name evidence="2" type="ORF">ACFPM7_14250</name>
</gene>